<protein>
    <submittedName>
        <fullName evidence="1">Uncharacterized protein</fullName>
    </submittedName>
</protein>
<dbReference type="Proteomes" id="UP001055879">
    <property type="component" value="Linkage Group LG01"/>
</dbReference>
<name>A0ACB9FLE6_ARCLA</name>
<evidence type="ECO:0000313" key="1">
    <source>
        <dbReference type="EMBL" id="KAI3771763.1"/>
    </source>
</evidence>
<accession>A0ACB9FLE6</accession>
<reference evidence="1 2" key="2">
    <citation type="journal article" date="2022" name="Mol. Ecol. Resour.">
        <title>The genomes of chicory, endive, great burdock and yacon provide insights into Asteraceae paleo-polyploidization history and plant inulin production.</title>
        <authorList>
            <person name="Fan W."/>
            <person name="Wang S."/>
            <person name="Wang H."/>
            <person name="Wang A."/>
            <person name="Jiang F."/>
            <person name="Liu H."/>
            <person name="Zhao H."/>
            <person name="Xu D."/>
            <person name="Zhang Y."/>
        </authorList>
    </citation>
    <scope>NUCLEOTIDE SEQUENCE [LARGE SCALE GENOMIC DNA]</scope>
    <source>
        <strain evidence="2">cv. Niubang</strain>
    </source>
</reference>
<evidence type="ECO:0000313" key="2">
    <source>
        <dbReference type="Proteomes" id="UP001055879"/>
    </source>
</evidence>
<gene>
    <name evidence="1" type="ORF">L6452_02930</name>
</gene>
<sequence length="130" mass="14000">MASLKSSILIVSLFATLLAFLPSGLAQGLTPGFGFNPPPSLSLPPLKQCWLSLEEILGCYNEIFRAFQNGTIGVTIGPACCLAIKDITADCWLQMFPNAPTFPSLLDIYCKRYEVGQPDASTASDEPDNL</sequence>
<comment type="caution">
    <text evidence="1">The sequence shown here is derived from an EMBL/GenBank/DDBJ whole genome shotgun (WGS) entry which is preliminary data.</text>
</comment>
<proteinExistence type="predicted"/>
<reference evidence="2" key="1">
    <citation type="journal article" date="2022" name="Mol. Ecol. Resour.">
        <title>The genomes of chicory, endive, great burdock and yacon provide insights into Asteraceae palaeo-polyploidization history and plant inulin production.</title>
        <authorList>
            <person name="Fan W."/>
            <person name="Wang S."/>
            <person name="Wang H."/>
            <person name="Wang A."/>
            <person name="Jiang F."/>
            <person name="Liu H."/>
            <person name="Zhao H."/>
            <person name="Xu D."/>
            <person name="Zhang Y."/>
        </authorList>
    </citation>
    <scope>NUCLEOTIDE SEQUENCE [LARGE SCALE GENOMIC DNA]</scope>
    <source>
        <strain evidence="2">cv. Niubang</strain>
    </source>
</reference>
<organism evidence="1 2">
    <name type="scientific">Arctium lappa</name>
    <name type="common">Greater burdock</name>
    <name type="synonym">Lappa major</name>
    <dbReference type="NCBI Taxonomy" id="4217"/>
    <lineage>
        <taxon>Eukaryota</taxon>
        <taxon>Viridiplantae</taxon>
        <taxon>Streptophyta</taxon>
        <taxon>Embryophyta</taxon>
        <taxon>Tracheophyta</taxon>
        <taxon>Spermatophyta</taxon>
        <taxon>Magnoliopsida</taxon>
        <taxon>eudicotyledons</taxon>
        <taxon>Gunneridae</taxon>
        <taxon>Pentapetalae</taxon>
        <taxon>asterids</taxon>
        <taxon>campanulids</taxon>
        <taxon>Asterales</taxon>
        <taxon>Asteraceae</taxon>
        <taxon>Carduoideae</taxon>
        <taxon>Cardueae</taxon>
        <taxon>Arctiinae</taxon>
        <taxon>Arctium</taxon>
    </lineage>
</organism>
<keyword evidence="2" id="KW-1185">Reference proteome</keyword>
<dbReference type="EMBL" id="CM042047">
    <property type="protein sequence ID" value="KAI3771763.1"/>
    <property type="molecule type" value="Genomic_DNA"/>
</dbReference>